<name>A0AAD9JEX5_9ANNE</name>
<reference evidence="1" key="1">
    <citation type="journal article" date="2023" name="Mol. Biol. Evol.">
        <title>Third-Generation Sequencing Reveals the Adaptive Role of the Epigenome in Three Deep-Sea Polychaetes.</title>
        <authorList>
            <person name="Perez M."/>
            <person name="Aroh O."/>
            <person name="Sun Y."/>
            <person name="Lan Y."/>
            <person name="Juniper S.K."/>
            <person name="Young C.R."/>
            <person name="Angers B."/>
            <person name="Qian P.Y."/>
        </authorList>
    </citation>
    <scope>NUCLEOTIDE SEQUENCE</scope>
    <source>
        <strain evidence="1">P08H-3</strain>
    </source>
</reference>
<evidence type="ECO:0000313" key="1">
    <source>
        <dbReference type="EMBL" id="KAK2151872.1"/>
    </source>
</evidence>
<dbReference type="EMBL" id="JAODUP010000348">
    <property type="protein sequence ID" value="KAK2151872.1"/>
    <property type="molecule type" value="Genomic_DNA"/>
</dbReference>
<gene>
    <name evidence="1" type="ORF">LSH36_348g02019</name>
</gene>
<organism evidence="1 2">
    <name type="scientific">Paralvinella palmiformis</name>
    <dbReference type="NCBI Taxonomy" id="53620"/>
    <lineage>
        <taxon>Eukaryota</taxon>
        <taxon>Metazoa</taxon>
        <taxon>Spiralia</taxon>
        <taxon>Lophotrochozoa</taxon>
        <taxon>Annelida</taxon>
        <taxon>Polychaeta</taxon>
        <taxon>Sedentaria</taxon>
        <taxon>Canalipalpata</taxon>
        <taxon>Terebellida</taxon>
        <taxon>Terebelliformia</taxon>
        <taxon>Alvinellidae</taxon>
        <taxon>Paralvinella</taxon>
    </lineage>
</organism>
<evidence type="ECO:0000313" key="2">
    <source>
        <dbReference type="Proteomes" id="UP001208570"/>
    </source>
</evidence>
<comment type="caution">
    <text evidence="1">The sequence shown here is derived from an EMBL/GenBank/DDBJ whole genome shotgun (WGS) entry which is preliminary data.</text>
</comment>
<dbReference type="AlphaFoldDB" id="A0AAD9JEX5"/>
<protein>
    <submittedName>
        <fullName evidence="1">Uncharacterized protein</fullName>
    </submittedName>
</protein>
<sequence length="225" mass="26198">MRHGTPCYTFNKDNIEHVIQVKQGRDGFPKKSGVLVTFTDLAFHIRSYGDLTDDELEEVVSFLTERIQTQERTELGQLDRLQNTLHSVSHKDVWMCADHVDHGRSDKLKTALRQYFDEQPEIKDGQVTMLSFAREYGSQDQVSVLEKIQCDNIDGIRADIRQFINTYSSEHTLSGRVIARIFHGIGSPCFPPKVWGRVRRFWRCHLDADFNQLRRIATQEIIQFR</sequence>
<proteinExistence type="predicted"/>
<accession>A0AAD9JEX5</accession>
<keyword evidence="2" id="KW-1185">Reference proteome</keyword>
<dbReference type="Proteomes" id="UP001208570">
    <property type="component" value="Unassembled WGS sequence"/>
</dbReference>